<comment type="caution">
    <text evidence="1">The sequence shown here is derived from an EMBL/GenBank/DDBJ whole genome shotgun (WGS) entry which is preliminary data.</text>
</comment>
<keyword evidence="2" id="KW-1185">Reference proteome</keyword>
<gene>
    <name evidence="1" type="ORF">OB919_16095</name>
</gene>
<dbReference type="RefSeq" id="WP_342809804.1">
    <property type="nucleotide sequence ID" value="NZ_JAOPJZ010000017.1"/>
</dbReference>
<evidence type="ECO:0000313" key="2">
    <source>
        <dbReference type="Proteomes" id="UP001321047"/>
    </source>
</evidence>
<proteinExistence type="predicted"/>
<organism evidence="1 2">
    <name type="scientific">Natronosalvus hydrolyticus</name>
    <dbReference type="NCBI Taxonomy" id="2979988"/>
    <lineage>
        <taxon>Archaea</taxon>
        <taxon>Methanobacteriati</taxon>
        <taxon>Methanobacteriota</taxon>
        <taxon>Stenosarchaea group</taxon>
        <taxon>Halobacteria</taxon>
        <taxon>Halobacteriales</taxon>
        <taxon>Natrialbaceae</taxon>
        <taxon>Natronosalvus</taxon>
    </lineage>
</organism>
<sequence length="81" mass="9252">MKVFKLHHKNGVKASCCNYRVSNTFWMAENREEAEKEIAEHTPDDREDHGNCPTCFASLLAEEEYEIVDTDQETIATGETS</sequence>
<dbReference type="Proteomes" id="UP001321047">
    <property type="component" value="Unassembled WGS sequence"/>
</dbReference>
<reference evidence="1 2" key="1">
    <citation type="submission" date="2022-09" db="EMBL/GenBank/DDBJ databases">
        <title>Enrichment on poylsaccharides allowed isolation of novel metabolic and taxonomic groups of Haloarchaea.</title>
        <authorList>
            <person name="Sorokin D.Y."/>
            <person name="Elcheninov A.G."/>
            <person name="Khizhniak T.V."/>
            <person name="Kolganova T.V."/>
            <person name="Kublanov I.V."/>
        </authorList>
    </citation>
    <scope>NUCLEOTIDE SEQUENCE [LARGE SCALE GENOMIC DNA]</scope>
    <source>
        <strain evidence="1 2">AArc-curdl1</strain>
    </source>
</reference>
<name>A0AAP2ZAC8_9EURY</name>
<accession>A0AAP2ZAC8</accession>
<evidence type="ECO:0000313" key="1">
    <source>
        <dbReference type="EMBL" id="MCU4753487.1"/>
    </source>
</evidence>
<dbReference type="EMBL" id="JAOPJZ010000017">
    <property type="protein sequence ID" value="MCU4753487.1"/>
    <property type="molecule type" value="Genomic_DNA"/>
</dbReference>
<protein>
    <submittedName>
        <fullName evidence="1">Uncharacterized protein</fullName>
    </submittedName>
</protein>
<dbReference type="AlphaFoldDB" id="A0AAP2ZAC8"/>